<dbReference type="Pfam" id="PF01955">
    <property type="entry name" value="CbiZ"/>
    <property type="match status" value="1"/>
</dbReference>
<dbReference type="InterPro" id="IPR002808">
    <property type="entry name" value="AdoCbi_amidolase"/>
</dbReference>
<comment type="caution">
    <text evidence="1">The sequence shown here is derived from an EMBL/GenBank/DDBJ whole genome shotgun (WGS) entry which is preliminary data.</text>
</comment>
<dbReference type="InterPro" id="IPR052209">
    <property type="entry name" value="CbiZ"/>
</dbReference>
<accession>A0ABW2RJJ9</accession>
<dbReference type="RefSeq" id="WP_379864516.1">
    <property type="nucleotide sequence ID" value="NZ_JBHTBW010000021.1"/>
</dbReference>
<name>A0ABW2RJJ9_9BACL</name>
<dbReference type="PANTHER" id="PTHR35336:SF5">
    <property type="entry name" value="ADENOSYLCOBINAMIDE AMIDOHYDROLASE"/>
    <property type="match status" value="1"/>
</dbReference>
<evidence type="ECO:0000313" key="2">
    <source>
        <dbReference type="Proteomes" id="UP001596500"/>
    </source>
</evidence>
<gene>
    <name evidence="1" type="ORF">ACFQNG_08635</name>
</gene>
<sequence length="233" mass="24582">MSGLFQQNESRLTVQWTEEMIQIASPSPLTCLSSAVVGGGMRQVTRIINRHVDKEYHAPDPSKEIADWLAARGMSPDKTVVLLTAAYLMQGSKQVLDAPTFGLTAWVTAGIGNAARAGKKGPTYAEPTFYTPGTINILLLIEGDVTPSAMVNGVITATEAKAAALADLGVTDQAGLLATGTTTDAVAIFATQKRRGGITHPYAGTLSPLGQAIARAVHAGVVEAVENERRRKR</sequence>
<organism evidence="1 2">
    <name type="scientific">Laceyella putida</name>
    <dbReference type="NCBI Taxonomy" id="110101"/>
    <lineage>
        <taxon>Bacteria</taxon>
        <taxon>Bacillati</taxon>
        <taxon>Bacillota</taxon>
        <taxon>Bacilli</taxon>
        <taxon>Bacillales</taxon>
        <taxon>Thermoactinomycetaceae</taxon>
        <taxon>Laceyella</taxon>
    </lineage>
</organism>
<keyword evidence="2" id="KW-1185">Reference proteome</keyword>
<dbReference type="Proteomes" id="UP001596500">
    <property type="component" value="Unassembled WGS sequence"/>
</dbReference>
<reference evidence="2" key="1">
    <citation type="journal article" date="2019" name="Int. J. Syst. Evol. Microbiol.">
        <title>The Global Catalogue of Microorganisms (GCM) 10K type strain sequencing project: providing services to taxonomists for standard genome sequencing and annotation.</title>
        <authorList>
            <consortium name="The Broad Institute Genomics Platform"/>
            <consortium name="The Broad Institute Genome Sequencing Center for Infectious Disease"/>
            <person name="Wu L."/>
            <person name="Ma J."/>
        </authorList>
    </citation>
    <scope>NUCLEOTIDE SEQUENCE [LARGE SCALE GENOMIC DNA]</scope>
    <source>
        <strain evidence="2">CGMCC 1.12942</strain>
    </source>
</reference>
<evidence type="ECO:0000313" key="1">
    <source>
        <dbReference type="EMBL" id="MFC7441222.1"/>
    </source>
</evidence>
<dbReference type="PANTHER" id="PTHR35336">
    <property type="entry name" value="ADENOSYLCOBINAMIDE AMIDOHYDROLASE"/>
    <property type="match status" value="1"/>
</dbReference>
<dbReference type="EMBL" id="JBHTBW010000021">
    <property type="protein sequence ID" value="MFC7441222.1"/>
    <property type="molecule type" value="Genomic_DNA"/>
</dbReference>
<proteinExistence type="predicted"/>
<protein>
    <submittedName>
        <fullName evidence="1">Adenosylcobinamide amidohydrolase</fullName>
    </submittedName>
</protein>